<feature type="region of interest" description="Disordered" evidence="6">
    <location>
        <begin position="341"/>
        <end position="435"/>
    </location>
</feature>
<reference evidence="9" key="1">
    <citation type="journal article" date="2023" name="Mol. Phylogenet. Evol.">
        <title>Genome-scale phylogeny and comparative genomics of the fungal order Sordariales.</title>
        <authorList>
            <person name="Hensen N."/>
            <person name="Bonometti L."/>
            <person name="Westerberg I."/>
            <person name="Brannstrom I.O."/>
            <person name="Guillou S."/>
            <person name="Cros-Aarteil S."/>
            <person name="Calhoun S."/>
            <person name="Haridas S."/>
            <person name="Kuo A."/>
            <person name="Mondo S."/>
            <person name="Pangilinan J."/>
            <person name="Riley R."/>
            <person name="LaButti K."/>
            <person name="Andreopoulos B."/>
            <person name="Lipzen A."/>
            <person name="Chen C."/>
            <person name="Yan M."/>
            <person name="Daum C."/>
            <person name="Ng V."/>
            <person name="Clum A."/>
            <person name="Steindorff A."/>
            <person name="Ohm R.A."/>
            <person name="Martin F."/>
            <person name="Silar P."/>
            <person name="Natvig D.O."/>
            <person name="Lalanne C."/>
            <person name="Gautier V."/>
            <person name="Ament-Velasquez S.L."/>
            <person name="Kruys A."/>
            <person name="Hutchinson M.I."/>
            <person name="Powell A.J."/>
            <person name="Barry K."/>
            <person name="Miller A.N."/>
            <person name="Grigoriev I.V."/>
            <person name="Debuchy R."/>
            <person name="Gladieux P."/>
            <person name="Hiltunen Thoren M."/>
            <person name="Johannesson H."/>
        </authorList>
    </citation>
    <scope>NUCLEOTIDE SEQUENCE</scope>
    <source>
        <strain evidence="9">CBS 958.72</strain>
    </source>
</reference>
<evidence type="ECO:0000256" key="3">
    <source>
        <dbReference type="ARBA" id="ARBA00022989"/>
    </source>
</evidence>
<protein>
    <recommendedName>
        <fullName evidence="8">Rhodopsin domain-containing protein</fullName>
    </recommendedName>
</protein>
<evidence type="ECO:0000256" key="4">
    <source>
        <dbReference type="ARBA" id="ARBA00023136"/>
    </source>
</evidence>
<feature type="compositionally biased region" description="Low complexity" evidence="6">
    <location>
        <begin position="414"/>
        <end position="430"/>
    </location>
</feature>
<dbReference type="AlphaFoldDB" id="A0AAE0TX14"/>
<comment type="caution">
    <text evidence="9">The sequence shown here is derived from an EMBL/GenBank/DDBJ whole genome shotgun (WGS) entry which is preliminary data.</text>
</comment>
<feature type="transmembrane region" description="Helical" evidence="7">
    <location>
        <begin position="262"/>
        <end position="281"/>
    </location>
</feature>
<dbReference type="InterPro" id="IPR052337">
    <property type="entry name" value="SAT4-like"/>
</dbReference>
<evidence type="ECO:0000256" key="5">
    <source>
        <dbReference type="ARBA" id="ARBA00038359"/>
    </source>
</evidence>
<evidence type="ECO:0000313" key="9">
    <source>
        <dbReference type="EMBL" id="KAK3382611.1"/>
    </source>
</evidence>
<sequence length="482" mass="52965">MGSVSNSLPTLANFSADYIAFNDGPVLVRTCIALSVVSALTVAVRFAVRWRSAMGLGWDDWLILAALPHLFSFAAMAILSVEYGGVGRHLDVVLAIDPAMFERTLLYLFVSEFNYFTLIAVIKASILVMYCRIFPSRFMKKGVWVIGVFVGVWWFATILVTLFQCKPIDKFFRPFMKEGMCLDTTKLFVGNSIINIISDIMILALPTHEVWRLQVPKPQKLAIWGVFILGFLAVVMTCIRLQSLINLVDGQADFTQFVAPAWIWTLAEPTVGLVTASLPTMRPLLRFVFGMTFSGRRHHRNFNRNPNADANNRGNEDAKGNDTIVTIGGGSFSRRVSLGLLPGKSRAQKSPKQASKSSGGSSSNISAAAAAADDMAINQDQRQHANRGPYDRLDEESQWYDMTPTNTAHTGRWPTPLASNPAASAATTNNYLPAPESPRYGGAHVQTVIYGARKPSVAASDEIPLDGISVTHDLRWAESRGE</sequence>
<feature type="transmembrane region" description="Helical" evidence="7">
    <location>
        <begin position="26"/>
        <end position="48"/>
    </location>
</feature>
<feature type="transmembrane region" description="Helical" evidence="7">
    <location>
        <begin position="113"/>
        <end position="131"/>
    </location>
</feature>
<dbReference type="GO" id="GO:0016020">
    <property type="term" value="C:membrane"/>
    <property type="evidence" value="ECO:0007669"/>
    <property type="project" value="UniProtKB-SubCell"/>
</dbReference>
<dbReference type="Pfam" id="PF20684">
    <property type="entry name" value="Fung_rhodopsin"/>
    <property type="match status" value="1"/>
</dbReference>
<evidence type="ECO:0000313" key="10">
    <source>
        <dbReference type="Proteomes" id="UP001287356"/>
    </source>
</evidence>
<feature type="transmembrane region" description="Helical" evidence="7">
    <location>
        <begin position="143"/>
        <end position="164"/>
    </location>
</feature>
<evidence type="ECO:0000256" key="2">
    <source>
        <dbReference type="ARBA" id="ARBA00022692"/>
    </source>
</evidence>
<dbReference type="EMBL" id="JAULSN010000001">
    <property type="protein sequence ID" value="KAK3382611.1"/>
    <property type="molecule type" value="Genomic_DNA"/>
</dbReference>
<comment type="similarity">
    <text evidence="5">Belongs to the SAT4 family.</text>
</comment>
<gene>
    <name evidence="9" type="ORF">B0T24DRAFT_18981</name>
</gene>
<feature type="domain" description="Rhodopsin" evidence="8">
    <location>
        <begin position="44"/>
        <end position="286"/>
    </location>
</feature>
<name>A0AAE0TX14_9PEZI</name>
<keyword evidence="4 7" id="KW-0472">Membrane</keyword>
<feature type="compositionally biased region" description="Low complexity" evidence="6">
    <location>
        <begin position="344"/>
        <end position="378"/>
    </location>
</feature>
<evidence type="ECO:0000259" key="8">
    <source>
        <dbReference type="Pfam" id="PF20684"/>
    </source>
</evidence>
<evidence type="ECO:0000256" key="7">
    <source>
        <dbReference type="SAM" id="Phobius"/>
    </source>
</evidence>
<keyword evidence="10" id="KW-1185">Reference proteome</keyword>
<keyword evidence="3 7" id="KW-1133">Transmembrane helix</keyword>
<organism evidence="9 10">
    <name type="scientific">Lasiosphaeria ovina</name>
    <dbReference type="NCBI Taxonomy" id="92902"/>
    <lineage>
        <taxon>Eukaryota</taxon>
        <taxon>Fungi</taxon>
        <taxon>Dikarya</taxon>
        <taxon>Ascomycota</taxon>
        <taxon>Pezizomycotina</taxon>
        <taxon>Sordariomycetes</taxon>
        <taxon>Sordariomycetidae</taxon>
        <taxon>Sordariales</taxon>
        <taxon>Lasiosphaeriaceae</taxon>
        <taxon>Lasiosphaeria</taxon>
    </lineage>
</organism>
<comment type="subcellular location">
    <subcellularLocation>
        <location evidence="1">Membrane</location>
        <topology evidence="1">Multi-pass membrane protein</topology>
    </subcellularLocation>
</comment>
<evidence type="ECO:0000256" key="6">
    <source>
        <dbReference type="SAM" id="MobiDB-lite"/>
    </source>
</evidence>
<proteinExistence type="inferred from homology"/>
<dbReference type="PANTHER" id="PTHR33048">
    <property type="entry name" value="PTH11-LIKE INTEGRAL MEMBRANE PROTEIN (AFU_ORTHOLOGUE AFUA_5G11245)"/>
    <property type="match status" value="1"/>
</dbReference>
<keyword evidence="2 7" id="KW-0812">Transmembrane</keyword>
<feature type="compositionally biased region" description="Low complexity" evidence="6">
    <location>
        <begin position="303"/>
        <end position="313"/>
    </location>
</feature>
<reference evidence="9" key="2">
    <citation type="submission" date="2023-06" db="EMBL/GenBank/DDBJ databases">
        <authorList>
            <consortium name="Lawrence Berkeley National Laboratory"/>
            <person name="Haridas S."/>
            <person name="Hensen N."/>
            <person name="Bonometti L."/>
            <person name="Westerberg I."/>
            <person name="Brannstrom I.O."/>
            <person name="Guillou S."/>
            <person name="Cros-Aarteil S."/>
            <person name="Calhoun S."/>
            <person name="Kuo A."/>
            <person name="Mondo S."/>
            <person name="Pangilinan J."/>
            <person name="Riley R."/>
            <person name="Labutti K."/>
            <person name="Andreopoulos B."/>
            <person name="Lipzen A."/>
            <person name="Chen C."/>
            <person name="Yanf M."/>
            <person name="Daum C."/>
            <person name="Ng V."/>
            <person name="Clum A."/>
            <person name="Steindorff A."/>
            <person name="Ohm R."/>
            <person name="Martin F."/>
            <person name="Silar P."/>
            <person name="Natvig D."/>
            <person name="Lalanne C."/>
            <person name="Gautier V."/>
            <person name="Ament-Velasquez S.L."/>
            <person name="Kruys A."/>
            <person name="Hutchinson M.I."/>
            <person name="Powell A.J."/>
            <person name="Barry K."/>
            <person name="Miller A.N."/>
            <person name="Grigoriev I.V."/>
            <person name="Debuchy R."/>
            <person name="Gladieux P."/>
            <person name="Thoren M.H."/>
            <person name="Johannesson H."/>
        </authorList>
    </citation>
    <scope>NUCLEOTIDE SEQUENCE</scope>
    <source>
        <strain evidence="9">CBS 958.72</strain>
    </source>
</reference>
<feature type="transmembrane region" description="Helical" evidence="7">
    <location>
        <begin position="60"/>
        <end position="81"/>
    </location>
</feature>
<feature type="transmembrane region" description="Helical" evidence="7">
    <location>
        <begin position="221"/>
        <end position="242"/>
    </location>
</feature>
<feature type="region of interest" description="Disordered" evidence="6">
    <location>
        <begin position="299"/>
        <end position="325"/>
    </location>
</feature>
<accession>A0AAE0TX14</accession>
<dbReference type="Proteomes" id="UP001287356">
    <property type="component" value="Unassembled WGS sequence"/>
</dbReference>
<dbReference type="InterPro" id="IPR049326">
    <property type="entry name" value="Rhodopsin_dom_fungi"/>
</dbReference>
<dbReference type="PANTHER" id="PTHR33048:SF156">
    <property type="entry name" value="INTEGRAL MEMBRANE PROTEIN"/>
    <property type="match status" value="1"/>
</dbReference>
<evidence type="ECO:0000256" key="1">
    <source>
        <dbReference type="ARBA" id="ARBA00004141"/>
    </source>
</evidence>